<proteinExistence type="predicted"/>
<evidence type="ECO:0000313" key="2">
    <source>
        <dbReference type="EMBL" id="CDW57287.1"/>
    </source>
</evidence>
<accession>A0A077ZA73</accession>
<feature type="region of interest" description="Disordered" evidence="1">
    <location>
        <begin position="222"/>
        <end position="248"/>
    </location>
</feature>
<evidence type="ECO:0000313" key="3">
    <source>
        <dbReference type="Proteomes" id="UP000030665"/>
    </source>
</evidence>
<feature type="compositionally biased region" description="Basic and acidic residues" evidence="1">
    <location>
        <begin position="222"/>
        <end position="232"/>
    </location>
</feature>
<dbReference type="EMBL" id="HG806145">
    <property type="protein sequence ID" value="CDW57287.1"/>
    <property type="molecule type" value="Genomic_DNA"/>
</dbReference>
<dbReference type="Proteomes" id="UP000030665">
    <property type="component" value="Unassembled WGS sequence"/>
</dbReference>
<dbReference type="AlphaFoldDB" id="A0A077ZA73"/>
<evidence type="ECO:0000256" key="1">
    <source>
        <dbReference type="SAM" id="MobiDB-lite"/>
    </source>
</evidence>
<gene>
    <name evidence="2" type="ORF">TTRE_0000557801</name>
</gene>
<reference evidence="2" key="2">
    <citation type="submission" date="2014-03" db="EMBL/GenBank/DDBJ databases">
        <title>The whipworm genome and dual-species transcriptomics of an intimate host-pathogen interaction.</title>
        <authorList>
            <person name="Foth B.J."/>
            <person name="Tsai I.J."/>
            <person name="Reid A.J."/>
            <person name="Bancroft A.J."/>
            <person name="Nichol S."/>
            <person name="Tracey A."/>
            <person name="Holroyd N."/>
            <person name="Cotton J.A."/>
            <person name="Stanley E.J."/>
            <person name="Zarowiecki M."/>
            <person name="Liu J.Z."/>
            <person name="Huckvale T."/>
            <person name="Cooper P.J."/>
            <person name="Grencis R.K."/>
            <person name="Berriman M."/>
        </authorList>
    </citation>
    <scope>NUCLEOTIDE SEQUENCE [LARGE SCALE GENOMIC DNA]</scope>
</reference>
<organism evidence="2 3">
    <name type="scientific">Trichuris trichiura</name>
    <name type="common">Whipworm</name>
    <name type="synonym">Trichocephalus trichiurus</name>
    <dbReference type="NCBI Taxonomy" id="36087"/>
    <lineage>
        <taxon>Eukaryota</taxon>
        <taxon>Metazoa</taxon>
        <taxon>Ecdysozoa</taxon>
        <taxon>Nematoda</taxon>
        <taxon>Enoplea</taxon>
        <taxon>Dorylaimia</taxon>
        <taxon>Trichinellida</taxon>
        <taxon>Trichuridae</taxon>
        <taxon>Trichuris</taxon>
    </lineage>
</organism>
<name>A0A077ZA73_TRITR</name>
<sequence>MTNQSQIEPIDPFGKLGPCHHAVNDGDWFSLCMLHHGYVDERNLSTNCRSRQYRKYSAHFCAPCFSEGHTENTMAFYFALFNVTSVNLKERVQRMDYTQIGTQRRGHKSFRAAKPRKRVLNHAARMVEENRANERKAAMMHFLQSTSTSDSTFDMRTKSPCARKRFNGNTAPMEAALTDEQEQPNVTHRKSSRGFLLLEKMKIYEMIVSWWRLRQRTRCKDSKVVKRNKPADNRAQTADSSPLGRSSATLQNDNCSNALLEIRWVITDEYRKVKTEPLNRKFFRGSEKDNCRKQSINWYSYRNYAFQMHP</sequence>
<reference evidence="2" key="1">
    <citation type="submission" date="2014-01" db="EMBL/GenBank/DDBJ databases">
        <authorList>
            <person name="Aslett M."/>
        </authorList>
    </citation>
    <scope>NUCLEOTIDE SEQUENCE</scope>
</reference>
<feature type="compositionally biased region" description="Polar residues" evidence="1">
    <location>
        <begin position="234"/>
        <end position="248"/>
    </location>
</feature>
<keyword evidence="3" id="KW-1185">Reference proteome</keyword>
<protein>
    <submittedName>
        <fullName evidence="2">Uncharacterized protein</fullName>
    </submittedName>
</protein>